<feature type="transmembrane region" description="Helical" evidence="1">
    <location>
        <begin position="86"/>
        <end position="105"/>
    </location>
</feature>
<sequence length="266" mass="29823">MSMSLRTVMGRIMAWRAELQLGGWLLFFWWMLAKGYDGLYLAKLQSQILWAGCITLTLAWLAGLLAREKSAPEPSTAPWRDLLATLGYFAPILLFAIVGTTTLNLTEDNYGSLNVRVQTPTARPFEEMNFEFPPESGYFPVTLVDLYTQQTINEQVPVETLGRLHRIPQEAAQRHMPGFQGEMLMLYRHAISCCAADATPVGVILQGDEQTLTQLESVTEGQWLTIQGRVRESDHNGQVFLMQIEKWAPSAAPEAPYLSWLTGLNG</sequence>
<keyword evidence="1" id="KW-0812">Transmembrane</keyword>
<feature type="transmembrane region" description="Helical" evidence="1">
    <location>
        <begin position="21"/>
        <end position="42"/>
    </location>
</feature>
<feature type="transmembrane region" description="Helical" evidence="1">
    <location>
        <begin position="48"/>
        <end position="66"/>
    </location>
</feature>
<dbReference type="Proteomes" id="UP000194003">
    <property type="component" value="Unassembled WGS sequence"/>
</dbReference>
<evidence type="ECO:0000313" key="3">
    <source>
        <dbReference type="EMBL" id="OSM02051.1"/>
    </source>
</evidence>
<protein>
    <recommendedName>
        <fullName evidence="2">DUF1980 domain-containing protein</fullName>
    </recommendedName>
</protein>
<dbReference type="EMBL" id="LVJN01000020">
    <property type="protein sequence ID" value="OSM02051.1"/>
    <property type="molecule type" value="Genomic_DNA"/>
</dbReference>
<comment type="caution">
    <text evidence="3">The sequence shown here is derived from an EMBL/GenBank/DDBJ whole genome shotgun (WGS) entry which is preliminary data.</text>
</comment>
<evidence type="ECO:0000259" key="2">
    <source>
        <dbReference type="Pfam" id="PF21537"/>
    </source>
</evidence>
<reference evidence="3 4" key="1">
    <citation type="journal article" date="2016" name="BMC Genomics">
        <title>Combined genomic and structural analyses of a cultured magnetotactic bacterium reveals its niche adaptation to a dynamic environment.</title>
        <authorList>
            <person name="Araujo A.C."/>
            <person name="Morillo V."/>
            <person name="Cypriano J."/>
            <person name="Teixeira L.C."/>
            <person name="Leao P."/>
            <person name="Lyra S."/>
            <person name="Almeida L.G."/>
            <person name="Bazylinski D.A."/>
            <person name="Vasconcellos A.T."/>
            <person name="Abreu F."/>
            <person name="Lins U."/>
        </authorList>
    </citation>
    <scope>NUCLEOTIDE SEQUENCE [LARGE SCALE GENOMIC DNA]</scope>
    <source>
        <strain evidence="3 4">IT-1</strain>
    </source>
</reference>
<evidence type="ECO:0000313" key="4">
    <source>
        <dbReference type="Proteomes" id="UP000194003"/>
    </source>
</evidence>
<keyword evidence="1" id="KW-0472">Membrane</keyword>
<evidence type="ECO:0000256" key="1">
    <source>
        <dbReference type="SAM" id="Phobius"/>
    </source>
</evidence>
<keyword evidence="1" id="KW-1133">Transmembrane helix</keyword>
<dbReference type="Pfam" id="PF21537">
    <property type="entry name" value="DUF1980_C"/>
    <property type="match status" value="1"/>
</dbReference>
<proteinExistence type="predicted"/>
<dbReference type="InterPro" id="IPR048447">
    <property type="entry name" value="DUF1980_C"/>
</dbReference>
<keyword evidence="4" id="KW-1185">Reference proteome</keyword>
<gene>
    <name evidence="3" type="ORF">MAIT1_02136</name>
</gene>
<organism evidence="3 4">
    <name type="scientific">Magnetofaba australis IT-1</name>
    <dbReference type="NCBI Taxonomy" id="1434232"/>
    <lineage>
        <taxon>Bacteria</taxon>
        <taxon>Pseudomonadati</taxon>
        <taxon>Pseudomonadota</taxon>
        <taxon>Magnetococcia</taxon>
        <taxon>Magnetococcales</taxon>
        <taxon>Magnetococcaceae</taxon>
        <taxon>Magnetofaba</taxon>
    </lineage>
</organism>
<dbReference type="STRING" id="1434232.MAIT1_02136"/>
<dbReference type="AlphaFoldDB" id="A0A1Y2K1Y4"/>
<feature type="domain" description="DUF1980" evidence="2">
    <location>
        <begin position="178"/>
        <end position="257"/>
    </location>
</feature>
<accession>A0A1Y2K1Y4</accession>
<name>A0A1Y2K1Y4_9PROT</name>